<feature type="signal peptide" evidence="2">
    <location>
        <begin position="1"/>
        <end position="24"/>
    </location>
</feature>
<feature type="region of interest" description="Disordered" evidence="1">
    <location>
        <begin position="227"/>
        <end position="252"/>
    </location>
</feature>
<evidence type="ECO:0000256" key="1">
    <source>
        <dbReference type="SAM" id="MobiDB-lite"/>
    </source>
</evidence>
<accession>A0A0Q9WRX7</accession>
<evidence type="ECO:0000313" key="3">
    <source>
        <dbReference type="EMBL" id="KRF98970.1"/>
    </source>
</evidence>
<dbReference type="KEGG" id="dwi:26528756"/>
<keyword evidence="4" id="KW-1185">Reference proteome</keyword>
<dbReference type="Proteomes" id="UP000007798">
    <property type="component" value="Unassembled WGS sequence"/>
</dbReference>
<evidence type="ECO:0000256" key="2">
    <source>
        <dbReference type="SAM" id="SignalP"/>
    </source>
</evidence>
<evidence type="ECO:0000313" key="4">
    <source>
        <dbReference type="Proteomes" id="UP000007798"/>
    </source>
</evidence>
<organism evidence="3 4">
    <name type="scientific">Drosophila willistoni</name>
    <name type="common">Fruit fly</name>
    <dbReference type="NCBI Taxonomy" id="7260"/>
    <lineage>
        <taxon>Eukaryota</taxon>
        <taxon>Metazoa</taxon>
        <taxon>Ecdysozoa</taxon>
        <taxon>Arthropoda</taxon>
        <taxon>Hexapoda</taxon>
        <taxon>Insecta</taxon>
        <taxon>Pterygota</taxon>
        <taxon>Neoptera</taxon>
        <taxon>Endopterygota</taxon>
        <taxon>Diptera</taxon>
        <taxon>Brachycera</taxon>
        <taxon>Muscomorpha</taxon>
        <taxon>Ephydroidea</taxon>
        <taxon>Drosophilidae</taxon>
        <taxon>Drosophila</taxon>
        <taxon>Sophophora</taxon>
    </lineage>
</organism>
<proteinExistence type="predicted"/>
<dbReference type="EMBL" id="CH964095">
    <property type="protein sequence ID" value="KRF98970.1"/>
    <property type="molecule type" value="Genomic_DNA"/>
</dbReference>
<protein>
    <submittedName>
        <fullName evidence="3">Uncharacterized protein</fullName>
    </submittedName>
</protein>
<feature type="region of interest" description="Disordered" evidence="1">
    <location>
        <begin position="99"/>
        <end position="139"/>
    </location>
</feature>
<keyword evidence="2" id="KW-0732">Signal</keyword>
<feature type="chain" id="PRO_5006387079" evidence="2">
    <location>
        <begin position="25"/>
        <end position="252"/>
    </location>
</feature>
<reference evidence="3 4" key="1">
    <citation type="journal article" date="2007" name="Nature">
        <title>Evolution of genes and genomes on the Drosophila phylogeny.</title>
        <authorList>
            <consortium name="Drosophila 12 Genomes Consortium"/>
            <person name="Clark A.G."/>
            <person name="Eisen M.B."/>
            <person name="Smith D.R."/>
            <person name="Bergman C.M."/>
            <person name="Oliver B."/>
            <person name="Markow T.A."/>
            <person name="Kaufman T.C."/>
            <person name="Kellis M."/>
            <person name="Gelbart W."/>
            <person name="Iyer V.N."/>
            <person name="Pollard D.A."/>
            <person name="Sackton T.B."/>
            <person name="Larracuente A.M."/>
            <person name="Singh N.D."/>
            <person name="Abad J.P."/>
            <person name="Abt D.N."/>
            <person name="Adryan B."/>
            <person name="Aguade M."/>
            <person name="Akashi H."/>
            <person name="Anderson W.W."/>
            <person name="Aquadro C.F."/>
            <person name="Ardell D.H."/>
            <person name="Arguello R."/>
            <person name="Artieri C.G."/>
            <person name="Barbash D.A."/>
            <person name="Barker D."/>
            <person name="Barsanti P."/>
            <person name="Batterham P."/>
            <person name="Batzoglou S."/>
            <person name="Begun D."/>
            <person name="Bhutkar A."/>
            <person name="Blanco E."/>
            <person name="Bosak S.A."/>
            <person name="Bradley R.K."/>
            <person name="Brand A.D."/>
            <person name="Brent M.R."/>
            <person name="Brooks A.N."/>
            <person name="Brown R.H."/>
            <person name="Butlin R.K."/>
            <person name="Caggese C."/>
            <person name="Calvi B.R."/>
            <person name="Bernardo de Carvalho A."/>
            <person name="Caspi A."/>
            <person name="Castrezana S."/>
            <person name="Celniker S.E."/>
            <person name="Chang J.L."/>
            <person name="Chapple C."/>
            <person name="Chatterji S."/>
            <person name="Chinwalla A."/>
            <person name="Civetta A."/>
            <person name="Clifton S.W."/>
            <person name="Comeron J.M."/>
            <person name="Costello J.C."/>
            <person name="Coyne J.A."/>
            <person name="Daub J."/>
            <person name="David R.G."/>
            <person name="Delcher A.L."/>
            <person name="Delehaunty K."/>
            <person name="Do C.B."/>
            <person name="Ebling H."/>
            <person name="Edwards K."/>
            <person name="Eickbush T."/>
            <person name="Evans J.D."/>
            <person name="Filipski A."/>
            <person name="Findeiss S."/>
            <person name="Freyhult E."/>
            <person name="Fulton L."/>
            <person name="Fulton R."/>
            <person name="Garcia A.C."/>
            <person name="Gardiner A."/>
            <person name="Garfield D.A."/>
            <person name="Garvin B.E."/>
            <person name="Gibson G."/>
            <person name="Gilbert D."/>
            <person name="Gnerre S."/>
            <person name="Godfrey J."/>
            <person name="Good R."/>
            <person name="Gotea V."/>
            <person name="Gravely B."/>
            <person name="Greenberg A.J."/>
            <person name="Griffiths-Jones S."/>
            <person name="Gross S."/>
            <person name="Guigo R."/>
            <person name="Gustafson E.A."/>
            <person name="Haerty W."/>
            <person name="Hahn M.W."/>
            <person name="Halligan D.L."/>
            <person name="Halpern A.L."/>
            <person name="Halter G.M."/>
            <person name="Han M.V."/>
            <person name="Heger A."/>
            <person name="Hillier L."/>
            <person name="Hinrichs A.S."/>
            <person name="Holmes I."/>
            <person name="Hoskins R.A."/>
            <person name="Hubisz M.J."/>
            <person name="Hultmark D."/>
            <person name="Huntley M.A."/>
            <person name="Jaffe D.B."/>
            <person name="Jagadeeshan S."/>
            <person name="Jeck W.R."/>
            <person name="Johnson J."/>
            <person name="Jones C.D."/>
            <person name="Jordan W.C."/>
            <person name="Karpen G.H."/>
            <person name="Kataoka E."/>
            <person name="Keightley P.D."/>
            <person name="Kheradpour P."/>
            <person name="Kirkness E.F."/>
            <person name="Koerich L.B."/>
            <person name="Kristiansen K."/>
            <person name="Kudrna D."/>
            <person name="Kulathinal R.J."/>
            <person name="Kumar S."/>
            <person name="Kwok R."/>
            <person name="Lander E."/>
            <person name="Langley C.H."/>
            <person name="Lapoint R."/>
            <person name="Lazzaro B.P."/>
            <person name="Lee S.J."/>
            <person name="Levesque L."/>
            <person name="Li R."/>
            <person name="Lin C.F."/>
            <person name="Lin M.F."/>
            <person name="Lindblad-Toh K."/>
            <person name="Llopart A."/>
            <person name="Long M."/>
            <person name="Low L."/>
            <person name="Lozovsky E."/>
            <person name="Lu J."/>
            <person name="Luo M."/>
            <person name="Machado C.A."/>
            <person name="Makalowski W."/>
            <person name="Marzo M."/>
            <person name="Matsuda M."/>
            <person name="Matzkin L."/>
            <person name="McAllister B."/>
            <person name="McBride C.S."/>
            <person name="McKernan B."/>
            <person name="McKernan K."/>
            <person name="Mendez-Lago M."/>
            <person name="Minx P."/>
            <person name="Mollenhauer M.U."/>
            <person name="Montooth K."/>
            <person name="Mount S.M."/>
            <person name="Mu X."/>
            <person name="Myers E."/>
            <person name="Negre B."/>
            <person name="Newfeld S."/>
            <person name="Nielsen R."/>
            <person name="Noor M.A."/>
            <person name="O'Grady P."/>
            <person name="Pachter L."/>
            <person name="Papaceit M."/>
            <person name="Parisi M.J."/>
            <person name="Parisi M."/>
            <person name="Parts L."/>
            <person name="Pedersen J.S."/>
            <person name="Pesole G."/>
            <person name="Phillippy A.M."/>
            <person name="Ponting C.P."/>
            <person name="Pop M."/>
            <person name="Porcelli D."/>
            <person name="Powell J.R."/>
            <person name="Prohaska S."/>
            <person name="Pruitt K."/>
            <person name="Puig M."/>
            <person name="Quesneville H."/>
            <person name="Ram K.R."/>
            <person name="Rand D."/>
            <person name="Rasmussen M.D."/>
            <person name="Reed L.K."/>
            <person name="Reenan R."/>
            <person name="Reily A."/>
            <person name="Remington K.A."/>
            <person name="Rieger T.T."/>
            <person name="Ritchie M.G."/>
            <person name="Robin C."/>
            <person name="Rogers Y.H."/>
            <person name="Rohde C."/>
            <person name="Rozas J."/>
            <person name="Rubenfield M.J."/>
            <person name="Ruiz A."/>
            <person name="Russo S."/>
            <person name="Salzberg S.L."/>
            <person name="Sanchez-Gracia A."/>
            <person name="Saranga D.J."/>
            <person name="Sato H."/>
            <person name="Schaeffer S.W."/>
            <person name="Schatz M.C."/>
            <person name="Schlenke T."/>
            <person name="Schwartz R."/>
            <person name="Segarra C."/>
            <person name="Singh R.S."/>
            <person name="Sirot L."/>
            <person name="Sirota M."/>
            <person name="Sisneros N.B."/>
            <person name="Smith C.D."/>
            <person name="Smith T.F."/>
            <person name="Spieth J."/>
            <person name="Stage D.E."/>
            <person name="Stark A."/>
            <person name="Stephan W."/>
            <person name="Strausberg R.L."/>
            <person name="Strempel S."/>
            <person name="Sturgill D."/>
            <person name="Sutton G."/>
            <person name="Sutton G.G."/>
            <person name="Tao W."/>
            <person name="Teichmann S."/>
            <person name="Tobari Y.N."/>
            <person name="Tomimura Y."/>
            <person name="Tsolas J.M."/>
            <person name="Valente V.L."/>
            <person name="Venter E."/>
            <person name="Venter J.C."/>
            <person name="Vicario S."/>
            <person name="Vieira F.G."/>
            <person name="Vilella A.J."/>
            <person name="Villasante A."/>
            <person name="Walenz B."/>
            <person name="Wang J."/>
            <person name="Wasserman M."/>
            <person name="Watts T."/>
            <person name="Wilson D."/>
            <person name="Wilson R.K."/>
            <person name="Wing R.A."/>
            <person name="Wolfner M.F."/>
            <person name="Wong A."/>
            <person name="Wong G.K."/>
            <person name="Wu C.I."/>
            <person name="Wu G."/>
            <person name="Yamamoto D."/>
            <person name="Yang H.P."/>
            <person name="Yang S.P."/>
            <person name="Yorke J.A."/>
            <person name="Yoshida K."/>
            <person name="Zdobnov E."/>
            <person name="Zhang P."/>
            <person name="Zhang Y."/>
            <person name="Zimin A.V."/>
            <person name="Baldwin J."/>
            <person name="Abdouelleil A."/>
            <person name="Abdulkadir J."/>
            <person name="Abebe A."/>
            <person name="Abera B."/>
            <person name="Abreu J."/>
            <person name="Acer S.C."/>
            <person name="Aftuck L."/>
            <person name="Alexander A."/>
            <person name="An P."/>
            <person name="Anderson E."/>
            <person name="Anderson S."/>
            <person name="Arachi H."/>
            <person name="Azer M."/>
            <person name="Bachantsang P."/>
            <person name="Barry A."/>
            <person name="Bayul T."/>
            <person name="Berlin A."/>
            <person name="Bessette D."/>
            <person name="Bloom T."/>
            <person name="Blye J."/>
            <person name="Boguslavskiy L."/>
            <person name="Bonnet C."/>
            <person name="Boukhgalter B."/>
            <person name="Bourzgui I."/>
            <person name="Brown A."/>
            <person name="Cahill P."/>
            <person name="Channer S."/>
            <person name="Cheshatsang Y."/>
            <person name="Chuda L."/>
            <person name="Citroen M."/>
            <person name="Collymore A."/>
            <person name="Cooke P."/>
            <person name="Costello M."/>
            <person name="D'Aco K."/>
            <person name="Daza R."/>
            <person name="De Haan G."/>
            <person name="DeGray S."/>
            <person name="DeMaso C."/>
            <person name="Dhargay N."/>
            <person name="Dooley K."/>
            <person name="Dooley E."/>
            <person name="Doricent M."/>
            <person name="Dorje P."/>
            <person name="Dorjee K."/>
            <person name="Dupes A."/>
            <person name="Elong R."/>
            <person name="Falk J."/>
            <person name="Farina A."/>
            <person name="Faro S."/>
            <person name="Ferguson D."/>
            <person name="Fisher S."/>
            <person name="Foley C.D."/>
            <person name="Franke A."/>
            <person name="Friedrich D."/>
            <person name="Gadbois L."/>
            <person name="Gearin G."/>
            <person name="Gearin C.R."/>
            <person name="Giannoukos G."/>
            <person name="Goode T."/>
            <person name="Graham J."/>
            <person name="Grandbois E."/>
            <person name="Grewal S."/>
            <person name="Gyaltsen K."/>
            <person name="Hafez N."/>
            <person name="Hagos B."/>
            <person name="Hall J."/>
            <person name="Henson C."/>
            <person name="Hollinger A."/>
            <person name="Honan T."/>
            <person name="Huard M.D."/>
            <person name="Hughes L."/>
            <person name="Hurhula B."/>
            <person name="Husby M.E."/>
            <person name="Kamat A."/>
            <person name="Kanga B."/>
            <person name="Kashin S."/>
            <person name="Khazanovich D."/>
            <person name="Kisner P."/>
            <person name="Lance K."/>
            <person name="Lara M."/>
            <person name="Lee W."/>
            <person name="Lennon N."/>
            <person name="Letendre F."/>
            <person name="LeVine R."/>
            <person name="Lipovsky A."/>
            <person name="Liu X."/>
            <person name="Liu J."/>
            <person name="Liu S."/>
            <person name="Lokyitsang T."/>
            <person name="Lokyitsang Y."/>
            <person name="Lubonja R."/>
            <person name="Lui A."/>
            <person name="MacDonald P."/>
            <person name="Magnisalis V."/>
            <person name="Maru K."/>
            <person name="Matthews C."/>
            <person name="McCusker W."/>
            <person name="McDonough S."/>
            <person name="Mehta T."/>
            <person name="Meldrim J."/>
            <person name="Meneus L."/>
            <person name="Mihai O."/>
            <person name="Mihalev A."/>
            <person name="Mihova T."/>
            <person name="Mittelman R."/>
            <person name="Mlenga V."/>
            <person name="Montmayeur A."/>
            <person name="Mulrain L."/>
            <person name="Navidi A."/>
            <person name="Naylor J."/>
            <person name="Negash T."/>
            <person name="Nguyen T."/>
            <person name="Nguyen N."/>
            <person name="Nicol R."/>
            <person name="Norbu C."/>
            <person name="Norbu N."/>
            <person name="Novod N."/>
            <person name="O'Neill B."/>
            <person name="Osman S."/>
            <person name="Markiewicz E."/>
            <person name="Oyono O.L."/>
            <person name="Patti C."/>
            <person name="Phunkhang P."/>
            <person name="Pierre F."/>
            <person name="Priest M."/>
            <person name="Raghuraman S."/>
            <person name="Rege F."/>
            <person name="Reyes R."/>
            <person name="Rise C."/>
            <person name="Rogov P."/>
            <person name="Ross K."/>
            <person name="Ryan E."/>
            <person name="Settipalli S."/>
            <person name="Shea T."/>
            <person name="Sherpa N."/>
            <person name="Shi L."/>
            <person name="Shih D."/>
            <person name="Sparrow T."/>
            <person name="Spaulding J."/>
            <person name="Stalker J."/>
            <person name="Stange-Thomann N."/>
            <person name="Stavropoulos S."/>
            <person name="Stone C."/>
            <person name="Strader C."/>
            <person name="Tesfaye S."/>
            <person name="Thomson T."/>
            <person name="Thoulutsang Y."/>
            <person name="Thoulutsang D."/>
            <person name="Topham K."/>
            <person name="Topping I."/>
            <person name="Tsamla T."/>
            <person name="Vassiliev H."/>
            <person name="Vo A."/>
            <person name="Wangchuk T."/>
            <person name="Wangdi T."/>
            <person name="Weiand M."/>
            <person name="Wilkinson J."/>
            <person name="Wilson A."/>
            <person name="Yadav S."/>
            <person name="Young G."/>
            <person name="Yu Q."/>
            <person name="Zembek L."/>
            <person name="Zhong D."/>
            <person name="Zimmer A."/>
            <person name="Zwirko Z."/>
            <person name="Jaffe D.B."/>
            <person name="Alvarez P."/>
            <person name="Brockman W."/>
            <person name="Butler J."/>
            <person name="Chin C."/>
            <person name="Gnerre S."/>
            <person name="Grabherr M."/>
            <person name="Kleber M."/>
            <person name="Mauceli E."/>
            <person name="MacCallum I."/>
        </authorList>
    </citation>
    <scope>NUCLEOTIDE SEQUENCE [LARGE SCALE GENOMIC DNA]</scope>
    <source>
        <strain evidence="4">Tucson 14030-0811.24</strain>
    </source>
</reference>
<feature type="compositionally biased region" description="Polar residues" evidence="1">
    <location>
        <begin position="114"/>
        <end position="139"/>
    </location>
</feature>
<sequence>MLKPYQWALAIVLLFACINWVTNASPRHGHHAQRRPNATRITPAQIHQVHGHNHHHHHHHVHHNQTWNQGGKVNHTLSAPGWQVGHGNASQPWPVGQRNASWTDSTHHPGQAPTYPTQSIGGGTFNQTSWHPAGSTTNQTQYAWPQQAAQPDAFATASFPLGIPIPGSVWSAPQAPAAAPPQPLLPAPGYNSTLNGTLFNSNGTWTAQNTTSSPLVGNQQLAALSPPNAASNAVVPSKPNNASSNPYANLFN</sequence>
<dbReference type="InParanoid" id="A0A0Q9WRX7"/>
<gene>
    <name evidence="3" type="primary">Dwil\GK26754</name>
    <name evidence="3" type="ORF">Dwil_GK26754</name>
</gene>
<feature type="compositionally biased region" description="Polar residues" evidence="1">
    <location>
        <begin position="238"/>
        <end position="252"/>
    </location>
</feature>
<name>A0A0Q9WRX7_DROWI</name>
<dbReference type="PROSITE" id="PS51257">
    <property type="entry name" value="PROKAR_LIPOPROTEIN"/>
    <property type="match status" value="1"/>
</dbReference>
<dbReference type="AlphaFoldDB" id="A0A0Q9WRX7"/>